<feature type="transmembrane region" description="Helical" evidence="2">
    <location>
        <begin position="328"/>
        <end position="344"/>
    </location>
</feature>
<keyword evidence="2" id="KW-0472">Membrane</keyword>
<evidence type="ECO:0000313" key="4">
    <source>
        <dbReference type="Proteomes" id="UP001327225"/>
    </source>
</evidence>
<protein>
    <recommendedName>
        <fullName evidence="5">DUF4064 domain-containing protein</fullName>
    </recommendedName>
</protein>
<feature type="transmembrane region" description="Helical" evidence="2">
    <location>
        <begin position="277"/>
        <end position="296"/>
    </location>
</feature>
<evidence type="ECO:0008006" key="5">
    <source>
        <dbReference type="Google" id="ProtNLM"/>
    </source>
</evidence>
<dbReference type="Proteomes" id="UP001327225">
    <property type="component" value="Chromosome"/>
</dbReference>
<evidence type="ECO:0000256" key="1">
    <source>
        <dbReference type="SAM" id="MobiDB-lite"/>
    </source>
</evidence>
<feature type="compositionally biased region" description="Pro residues" evidence="1">
    <location>
        <begin position="157"/>
        <end position="174"/>
    </location>
</feature>
<keyword evidence="2" id="KW-0812">Transmembrane</keyword>
<feature type="compositionally biased region" description="Low complexity" evidence="1">
    <location>
        <begin position="175"/>
        <end position="188"/>
    </location>
</feature>
<evidence type="ECO:0000256" key="2">
    <source>
        <dbReference type="SAM" id="Phobius"/>
    </source>
</evidence>
<accession>A0ABZ0ZP59</accession>
<dbReference type="RefSeq" id="WP_322937187.1">
    <property type="nucleotide sequence ID" value="NZ_CP141059.1"/>
</dbReference>
<keyword evidence="2" id="KW-1133">Transmembrane helix</keyword>
<gene>
    <name evidence="3" type="ORF">SHK19_19295</name>
</gene>
<organism evidence="3 4">
    <name type="scientific">Nocardioides bizhenqiangii</name>
    <dbReference type="NCBI Taxonomy" id="3095076"/>
    <lineage>
        <taxon>Bacteria</taxon>
        <taxon>Bacillati</taxon>
        <taxon>Actinomycetota</taxon>
        <taxon>Actinomycetes</taxon>
        <taxon>Propionibacteriales</taxon>
        <taxon>Nocardioidaceae</taxon>
        <taxon>Nocardioides</taxon>
    </lineage>
</organism>
<name>A0ABZ0ZP59_9ACTN</name>
<feature type="transmembrane region" description="Helical" evidence="2">
    <location>
        <begin position="218"/>
        <end position="247"/>
    </location>
</feature>
<keyword evidence="4" id="KW-1185">Reference proteome</keyword>
<evidence type="ECO:0000313" key="3">
    <source>
        <dbReference type="EMBL" id="WQQ26095.1"/>
    </source>
</evidence>
<feature type="transmembrane region" description="Helical" evidence="2">
    <location>
        <begin position="303"/>
        <end position="322"/>
    </location>
</feature>
<feature type="transmembrane region" description="Helical" evidence="2">
    <location>
        <begin position="102"/>
        <end position="131"/>
    </location>
</feature>
<dbReference type="EMBL" id="CP141059">
    <property type="protein sequence ID" value="WQQ26095.1"/>
    <property type="molecule type" value="Genomic_DNA"/>
</dbReference>
<proteinExistence type="predicted"/>
<feature type="transmembrane region" description="Helical" evidence="2">
    <location>
        <begin position="70"/>
        <end position="90"/>
    </location>
</feature>
<feature type="transmembrane region" description="Helical" evidence="2">
    <location>
        <begin position="12"/>
        <end position="30"/>
    </location>
</feature>
<reference evidence="4" key="1">
    <citation type="submission" date="2023-12" db="EMBL/GenBank/DDBJ databases">
        <title>Novel species in genus Nocardioides.</title>
        <authorList>
            <person name="Zhou H."/>
        </authorList>
    </citation>
    <scope>NUCLEOTIDE SEQUENCE [LARGE SCALE GENOMIC DNA]</scope>
    <source>
        <strain evidence="4">HM61</strain>
    </source>
</reference>
<sequence>MPDKAPRPGQATFAAWLIIGGSVILVVTAWQRISNLHTLEVQEELRRLLNEPPLSGTGLGLEGLKTTIRVMCMVAAAAATASTILGVHALRRSTSARLALTLLAPLVLIGGFATAGFFAPLVVAGICMLWLRPTRDWFAGRPWVSATSAVAQRRPDPFAPQAPPGPVDAPPRTPEPSSTASPTPAAEPGPFTGEYGAPLPDSDPPASPYDVRAKRPGALLAACIIVWTSCAVVAGFMVLFSLVLAVARDAFFDEIERQQPDFDMQGMSQAELATGTYVATALIVLWCAAAMVLAVLAFRRLQWARIALVVCTGASGLVLLGVTFLSPLLVVLLGANVVTLWLLLRSDVTAWFRREDPR</sequence>
<feature type="region of interest" description="Disordered" evidence="1">
    <location>
        <begin position="154"/>
        <end position="199"/>
    </location>
</feature>